<reference evidence="3 4" key="1">
    <citation type="submission" date="2019-03" db="EMBL/GenBank/DDBJ databases">
        <authorList>
            <person name="Gaulin E."/>
            <person name="Dumas B."/>
        </authorList>
    </citation>
    <scope>NUCLEOTIDE SEQUENCE [LARGE SCALE GENOMIC DNA]</scope>
    <source>
        <strain evidence="3">CBS 568.67</strain>
    </source>
</reference>
<dbReference type="PROSITE" id="PS50003">
    <property type="entry name" value="PH_DOMAIN"/>
    <property type="match status" value="1"/>
</dbReference>
<dbReference type="InterPro" id="IPR001849">
    <property type="entry name" value="PH_domain"/>
</dbReference>
<dbReference type="AlphaFoldDB" id="A0A485LFZ4"/>
<evidence type="ECO:0000313" key="2">
    <source>
        <dbReference type="EMBL" id="KAF0687716.1"/>
    </source>
</evidence>
<dbReference type="OrthoDB" id="73919at2759"/>
<accession>A0A485LFZ4</accession>
<dbReference type="PANTHER" id="PTHR14336">
    <property type="entry name" value="TANDEM PH DOMAIN CONTAINING PROTEIN"/>
    <property type="match status" value="1"/>
</dbReference>
<evidence type="ECO:0000259" key="1">
    <source>
        <dbReference type="PROSITE" id="PS50003"/>
    </source>
</evidence>
<evidence type="ECO:0000313" key="4">
    <source>
        <dbReference type="Proteomes" id="UP000332933"/>
    </source>
</evidence>
<dbReference type="SMART" id="SM00233">
    <property type="entry name" value="PH"/>
    <property type="match status" value="1"/>
</dbReference>
<organism evidence="3 4">
    <name type="scientific">Aphanomyces stellatus</name>
    <dbReference type="NCBI Taxonomy" id="120398"/>
    <lineage>
        <taxon>Eukaryota</taxon>
        <taxon>Sar</taxon>
        <taxon>Stramenopiles</taxon>
        <taxon>Oomycota</taxon>
        <taxon>Saprolegniomycetes</taxon>
        <taxon>Saprolegniales</taxon>
        <taxon>Verrucalvaceae</taxon>
        <taxon>Aphanomyces</taxon>
    </lineage>
</organism>
<dbReference type="SUPFAM" id="SSF50729">
    <property type="entry name" value="PH domain-like"/>
    <property type="match status" value="1"/>
</dbReference>
<dbReference type="Gene3D" id="2.30.29.30">
    <property type="entry name" value="Pleckstrin-homology domain (PH domain)/Phosphotyrosine-binding domain (PTB)"/>
    <property type="match status" value="1"/>
</dbReference>
<proteinExistence type="predicted"/>
<gene>
    <name evidence="3" type="primary">Aste57867_20570</name>
    <name evidence="2" type="ORF">As57867_020503</name>
    <name evidence="3" type="ORF">ASTE57867_20570</name>
</gene>
<evidence type="ECO:0000313" key="3">
    <source>
        <dbReference type="EMBL" id="VFT97253.1"/>
    </source>
</evidence>
<dbReference type="EMBL" id="VJMH01006874">
    <property type="protein sequence ID" value="KAF0687716.1"/>
    <property type="molecule type" value="Genomic_DNA"/>
</dbReference>
<sequence length="153" mass="17116">MDNSIGVTKNVKEGALFKKGSGGGLFKRKNWKIRYFELTYDELKYSDGPVVKGSISLRHCTLDSVEIMPDTDQRSGSGGTIWRIAITTPSRRLLIACASEDDMEDWVDALNLVIDYNTKRKHRSTCKISLSHEATFLDTTFDTASSCTTLRQA</sequence>
<dbReference type="EMBL" id="CAADRA010006900">
    <property type="protein sequence ID" value="VFT97253.1"/>
    <property type="molecule type" value="Genomic_DNA"/>
</dbReference>
<feature type="domain" description="PH" evidence="1">
    <location>
        <begin position="9"/>
        <end position="115"/>
    </location>
</feature>
<dbReference type="InterPro" id="IPR011993">
    <property type="entry name" value="PH-like_dom_sf"/>
</dbReference>
<dbReference type="InterPro" id="IPR051707">
    <property type="entry name" value="PI-Interact_SigTrans_Reg"/>
</dbReference>
<name>A0A485LFZ4_9STRA</name>
<dbReference type="Proteomes" id="UP000332933">
    <property type="component" value="Unassembled WGS sequence"/>
</dbReference>
<protein>
    <submittedName>
        <fullName evidence="3">Aste57867_20570 protein</fullName>
    </submittedName>
</protein>
<keyword evidence="4" id="KW-1185">Reference proteome</keyword>
<dbReference type="PANTHER" id="PTHR14336:SF8">
    <property type="entry name" value="PROTEIN OPY1"/>
    <property type="match status" value="1"/>
</dbReference>
<reference evidence="2" key="2">
    <citation type="submission" date="2019-06" db="EMBL/GenBank/DDBJ databases">
        <title>Genomics analysis of Aphanomyces spp. identifies a new class of oomycete effector associated with host adaptation.</title>
        <authorList>
            <person name="Gaulin E."/>
        </authorList>
    </citation>
    <scope>NUCLEOTIDE SEQUENCE</scope>
    <source>
        <strain evidence="2">CBS 578.67</strain>
    </source>
</reference>
<dbReference type="Pfam" id="PF00169">
    <property type="entry name" value="PH"/>
    <property type="match status" value="1"/>
</dbReference>